<evidence type="ECO:0000256" key="4">
    <source>
        <dbReference type="ARBA" id="ARBA00022475"/>
    </source>
</evidence>
<evidence type="ECO:0000256" key="3">
    <source>
        <dbReference type="ARBA" id="ARBA00006263"/>
    </source>
</evidence>
<organism evidence="10">
    <name type="scientific">marine sediment metagenome</name>
    <dbReference type="NCBI Taxonomy" id="412755"/>
    <lineage>
        <taxon>unclassified sequences</taxon>
        <taxon>metagenomes</taxon>
        <taxon>ecological metagenomes</taxon>
    </lineage>
</organism>
<sequence length="184" mass="19899">VKRLLVREELTEARRELCSLVSRDPWGLSEPLVVSATVESVAENTCDSFVAPLFYFLLFGVPGAIAYRVVNTLDAMVGYHGKYEYLGKFASKLDDVLNFIPARLTALLLVLASFLSGRGVRASWQVALSEHSKTESLNAGWTMAAVAGGLNVQLEKVGHYKLGKAGTPLISGIIDASVKQRGSL</sequence>
<dbReference type="GO" id="GO:0048472">
    <property type="term" value="F:threonine-phosphate decarboxylase activity"/>
    <property type="evidence" value="ECO:0007669"/>
    <property type="project" value="InterPro"/>
</dbReference>
<comment type="similarity">
    <text evidence="3">Belongs to the CobD/CbiB family.</text>
</comment>
<dbReference type="AlphaFoldDB" id="X1LZ68"/>
<reference evidence="10" key="1">
    <citation type="journal article" date="2014" name="Front. Microbiol.">
        <title>High frequency of phylogenetically diverse reductive dehalogenase-homologous genes in deep subseafloor sedimentary metagenomes.</title>
        <authorList>
            <person name="Kawai M."/>
            <person name="Futagami T."/>
            <person name="Toyoda A."/>
            <person name="Takaki Y."/>
            <person name="Nishi S."/>
            <person name="Hori S."/>
            <person name="Arai W."/>
            <person name="Tsubouchi T."/>
            <person name="Morono Y."/>
            <person name="Uchiyama I."/>
            <person name="Ito T."/>
            <person name="Fujiyama A."/>
            <person name="Inagaki F."/>
            <person name="Takami H."/>
        </authorList>
    </citation>
    <scope>NUCLEOTIDE SEQUENCE</scope>
    <source>
        <strain evidence="10">Expedition CK06-06</strain>
    </source>
</reference>
<dbReference type="Pfam" id="PF03186">
    <property type="entry name" value="CobD_Cbib"/>
    <property type="match status" value="1"/>
</dbReference>
<keyword evidence="4" id="KW-1003">Cell membrane</keyword>
<evidence type="ECO:0000256" key="6">
    <source>
        <dbReference type="ARBA" id="ARBA00022692"/>
    </source>
</evidence>
<keyword evidence="5" id="KW-0169">Cobalamin biosynthesis</keyword>
<feature type="transmembrane region" description="Helical" evidence="9">
    <location>
        <begin position="96"/>
        <end position="115"/>
    </location>
</feature>
<comment type="caution">
    <text evidence="10">The sequence shown here is derived from an EMBL/GenBank/DDBJ whole genome shotgun (WGS) entry which is preliminary data.</text>
</comment>
<dbReference type="GO" id="GO:0009236">
    <property type="term" value="P:cobalamin biosynthetic process"/>
    <property type="evidence" value="ECO:0007669"/>
    <property type="project" value="UniProtKB-UniPathway"/>
</dbReference>
<keyword evidence="8 9" id="KW-0472">Membrane</keyword>
<evidence type="ECO:0008006" key="11">
    <source>
        <dbReference type="Google" id="ProtNLM"/>
    </source>
</evidence>
<evidence type="ECO:0000256" key="9">
    <source>
        <dbReference type="SAM" id="Phobius"/>
    </source>
</evidence>
<feature type="transmembrane region" description="Helical" evidence="9">
    <location>
        <begin position="49"/>
        <end position="70"/>
    </location>
</feature>
<keyword evidence="6 9" id="KW-0812">Transmembrane</keyword>
<comment type="pathway">
    <text evidence="2">Cofactor biosynthesis; adenosylcobalamin biosynthesis.</text>
</comment>
<dbReference type="NCBIfam" id="TIGR00380">
    <property type="entry name" value="cobal_cbiB"/>
    <property type="match status" value="1"/>
</dbReference>
<dbReference type="UniPathway" id="UPA00148"/>
<dbReference type="GO" id="GO:0005886">
    <property type="term" value="C:plasma membrane"/>
    <property type="evidence" value="ECO:0007669"/>
    <property type="project" value="UniProtKB-SubCell"/>
</dbReference>
<dbReference type="EMBL" id="BARV01017555">
    <property type="protein sequence ID" value="GAI24667.1"/>
    <property type="molecule type" value="Genomic_DNA"/>
</dbReference>
<dbReference type="PANTHER" id="PTHR34308:SF1">
    <property type="entry name" value="COBALAMIN BIOSYNTHESIS PROTEIN CBIB"/>
    <property type="match status" value="1"/>
</dbReference>
<proteinExistence type="inferred from homology"/>
<keyword evidence="7 9" id="KW-1133">Transmembrane helix</keyword>
<accession>X1LZ68</accession>
<evidence type="ECO:0000256" key="5">
    <source>
        <dbReference type="ARBA" id="ARBA00022573"/>
    </source>
</evidence>
<evidence type="ECO:0000256" key="7">
    <source>
        <dbReference type="ARBA" id="ARBA00022989"/>
    </source>
</evidence>
<gene>
    <name evidence="10" type="ORF">S06H3_29887</name>
</gene>
<comment type="subcellular location">
    <subcellularLocation>
        <location evidence="1">Cell membrane</location>
        <topology evidence="1">Multi-pass membrane protein</topology>
    </subcellularLocation>
</comment>
<dbReference type="InterPro" id="IPR004485">
    <property type="entry name" value="Cobalamin_biosynth_CobD/CbiB"/>
</dbReference>
<name>X1LZ68_9ZZZZ</name>
<dbReference type="HAMAP" id="MF_00024">
    <property type="entry name" value="CobD_CbiB"/>
    <property type="match status" value="1"/>
</dbReference>
<evidence type="ECO:0000256" key="2">
    <source>
        <dbReference type="ARBA" id="ARBA00004953"/>
    </source>
</evidence>
<protein>
    <recommendedName>
        <fullName evidence="11">Cobalamin biosynthesis protein CobD</fullName>
    </recommendedName>
</protein>
<evidence type="ECO:0000313" key="10">
    <source>
        <dbReference type="EMBL" id="GAI24667.1"/>
    </source>
</evidence>
<evidence type="ECO:0000256" key="1">
    <source>
        <dbReference type="ARBA" id="ARBA00004651"/>
    </source>
</evidence>
<dbReference type="PANTHER" id="PTHR34308">
    <property type="entry name" value="COBALAMIN BIOSYNTHESIS PROTEIN CBIB"/>
    <property type="match status" value="1"/>
</dbReference>
<feature type="non-terminal residue" evidence="10">
    <location>
        <position position="1"/>
    </location>
</feature>
<evidence type="ECO:0000256" key="8">
    <source>
        <dbReference type="ARBA" id="ARBA00023136"/>
    </source>
</evidence>